<dbReference type="InterPro" id="IPR032675">
    <property type="entry name" value="LRR_dom_sf"/>
</dbReference>
<dbReference type="OrthoDB" id="2986779at2759"/>
<organism evidence="2 3">
    <name type="scientific">Pleurotus ostreatus (strain PC15)</name>
    <name type="common">Oyster mushroom</name>
    <dbReference type="NCBI Taxonomy" id="1137138"/>
    <lineage>
        <taxon>Eukaryota</taxon>
        <taxon>Fungi</taxon>
        <taxon>Dikarya</taxon>
        <taxon>Basidiomycota</taxon>
        <taxon>Agaricomycotina</taxon>
        <taxon>Agaricomycetes</taxon>
        <taxon>Agaricomycetidae</taxon>
        <taxon>Agaricales</taxon>
        <taxon>Pleurotineae</taxon>
        <taxon>Pleurotaceae</taxon>
        <taxon>Pleurotus</taxon>
    </lineage>
</organism>
<dbReference type="PANTHER" id="PTHR38926:SF72">
    <property type="entry name" value="IM:7136021-RELATED"/>
    <property type="match status" value="1"/>
</dbReference>
<proteinExistence type="predicted"/>
<gene>
    <name evidence="2" type="ORF">PLEOSDRAFT_169255</name>
</gene>
<dbReference type="STRING" id="1137138.A0A067NM26"/>
<dbReference type="Proteomes" id="UP000027073">
    <property type="component" value="Unassembled WGS sequence"/>
</dbReference>
<dbReference type="SUPFAM" id="SSF81383">
    <property type="entry name" value="F-box domain"/>
    <property type="match status" value="1"/>
</dbReference>
<dbReference type="HOGENOM" id="CLU_024199_2_2_1"/>
<dbReference type="InterPro" id="IPR001810">
    <property type="entry name" value="F-box_dom"/>
</dbReference>
<sequence>MFSDFESESEFSNSESEDACTLVVVRVTNHPEDIYDEAPLNCPAQDIIDQEIAAHEAELRELRGRRNIYSPISKLPSEILAKIFVIVRWTDNSLSVGGICHTWREVLVDTSEAWNKINLSKIDSLDHAVTMLERTKQAPLYVECLQAPNLEALHLTISQISGIRCLDISMRDLGDSLASIASVGSEMKKKSLPNLQRLALRRETGPGIGTVAVFEGVFSMDMPSLHTLELHSISLQPVQFLPVFPLLRKLRIIKTNTFLSSSKVLMVLRCTPALRELEMWSSSPLAPEEGHNQVERASVALPHLSSLSLRSIDLVDVAGLNQRIQYPASACVRLRSVHGPYDTDHIKILSAILSHFAQSASAVLADGMWLLDSSRLPGFRLGVSLRNTTLLEIHCENRARGIGASLFDLHKLLPSQQVRALRVGGFGRFRRTERWKDLFIRHQQVETLILELLTNSLVVQALTDTTRGGEDVGQQQLDGVLPRLTSIKLRGCTFDSRGTQSPLTSGRICEFLQQRLDLGIPPNVFKIRRCNISPSTVESIAENFTVDWDEETRRI</sequence>
<reference evidence="3" key="1">
    <citation type="journal article" date="2014" name="Proc. Natl. Acad. Sci. U.S.A.">
        <title>Extensive sampling of basidiomycete genomes demonstrates inadequacy of the white-rot/brown-rot paradigm for wood decay fungi.</title>
        <authorList>
            <person name="Riley R."/>
            <person name="Salamov A.A."/>
            <person name="Brown D.W."/>
            <person name="Nagy L.G."/>
            <person name="Floudas D."/>
            <person name="Held B.W."/>
            <person name="Levasseur A."/>
            <person name="Lombard V."/>
            <person name="Morin E."/>
            <person name="Otillar R."/>
            <person name="Lindquist E.A."/>
            <person name="Sun H."/>
            <person name="LaButti K.M."/>
            <person name="Schmutz J."/>
            <person name="Jabbour D."/>
            <person name="Luo H."/>
            <person name="Baker S.E."/>
            <person name="Pisabarro A.G."/>
            <person name="Walton J.D."/>
            <person name="Blanchette R.A."/>
            <person name="Henrissat B."/>
            <person name="Martin F."/>
            <person name="Cullen D."/>
            <person name="Hibbett D.S."/>
            <person name="Grigoriev I.V."/>
        </authorList>
    </citation>
    <scope>NUCLEOTIDE SEQUENCE [LARGE SCALE GENOMIC DNA]</scope>
    <source>
        <strain evidence="3">PC15</strain>
    </source>
</reference>
<feature type="domain" description="F-box" evidence="1">
    <location>
        <begin position="69"/>
        <end position="117"/>
    </location>
</feature>
<evidence type="ECO:0000313" key="3">
    <source>
        <dbReference type="Proteomes" id="UP000027073"/>
    </source>
</evidence>
<protein>
    <recommendedName>
        <fullName evidence="1">F-box domain-containing protein</fullName>
    </recommendedName>
</protein>
<dbReference type="Gene3D" id="3.80.10.10">
    <property type="entry name" value="Ribonuclease Inhibitor"/>
    <property type="match status" value="1"/>
</dbReference>
<name>A0A067NM26_PLEO1</name>
<evidence type="ECO:0000313" key="2">
    <source>
        <dbReference type="EMBL" id="KDQ25157.1"/>
    </source>
</evidence>
<accession>A0A067NM26</accession>
<dbReference type="InParanoid" id="A0A067NM26"/>
<dbReference type="SUPFAM" id="SSF52047">
    <property type="entry name" value="RNI-like"/>
    <property type="match status" value="1"/>
</dbReference>
<dbReference type="AlphaFoldDB" id="A0A067NM26"/>
<dbReference type="VEuPathDB" id="FungiDB:PLEOSDRAFT_169255"/>
<dbReference type="EMBL" id="KL198010">
    <property type="protein sequence ID" value="KDQ25157.1"/>
    <property type="molecule type" value="Genomic_DNA"/>
</dbReference>
<evidence type="ECO:0000259" key="1">
    <source>
        <dbReference type="PROSITE" id="PS50181"/>
    </source>
</evidence>
<dbReference type="PROSITE" id="PS50181">
    <property type="entry name" value="FBOX"/>
    <property type="match status" value="1"/>
</dbReference>
<dbReference type="InterPro" id="IPR036047">
    <property type="entry name" value="F-box-like_dom_sf"/>
</dbReference>
<dbReference type="PANTHER" id="PTHR38926">
    <property type="entry name" value="F-BOX DOMAIN CONTAINING PROTEIN, EXPRESSED"/>
    <property type="match status" value="1"/>
</dbReference>